<keyword evidence="3" id="KW-1185">Reference proteome</keyword>
<dbReference type="EMBL" id="CAICTM010000236">
    <property type="protein sequence ID" value="CAB9505603.1"/>
    <property type="molecule type" value="Genomic_DNA"/>
</dbReference>
<feature type="chain" id="PRO_5040111384" evidence="1">
    <location>
        <begin position="20"/>
        <end position="339"/>
    </location>
</feature>
<protein>
    <submittedName>
        <fullName evidence="2">Uncharacterized protein</fullName>
    </submittedName>
</protein>
<feature type="signal peptide" evidence="1">
    <location>
        <begin position="1"/>
        <end position="19"/>
    </location>
</feature>
<proteinExistence type="predicted"/>
<name>A0A9N8HCX5_9STRA</name>
<gene>
    <name evidence="2" type="ORF">SEMRO_237_G095200.1</name>
</gene>
<evidence type="ECO:0000256" key="1">
    <source>
        <dbReference type="SAM" id="SignalP"/>
    </source>
</evidence>
<sequence length="339" mass="36413">MKPFGLSVLFLALLGLVTAQNDCFCPGGAAAPDPEKVIQLSGSTSTTCGKLQEEATKRYLLDAHGCNFYRYYGQLCGCGDPGGYQVCGLCQDGEELPDTTTLVEKTAFSVDSCQQYPLEAKFDPFKQGCGYYYYLGSLCGCSNNQPPETACTLCADGSAPPLETRQVRLPGVESGTCQYVNEYTQYILRQDSRECIANQATLGKFCGCPEAAQPVSDCPICIGGLVLSNEPAPKFSYLSPNGETTIHQSERTCLEAEMIAHELYYASQWGNQICTDLRQQLASACCKTPAELQASISAAVATTTEGAEATNNSSGTRSGMFSWFVLATVVGVWQTIRLG</sequence>
<keyword evidence="1" id="KW-0732">Signal</keyword>
<reference evidence="2" key="1">
    <citation type="submission" date="2020-06" db="EMBL/GenBank/DDBJ databases">
        <authorList>
            <consortium name="Plant Systems Biology data submission"/>
        </authorList>
    </citation>
    <scope>NUCLEOTIDE SEQUENCE</scope>
    <source>
        <strain evidence="2">D6</strain>
    </source>
</reference>
<dbReference type="Proteomes" id="UP001153069">
    <property type="component" value="Unassembled WGS sequence"/>
</dbReference>
<evidence type="ECO:0000313" key="2">
    <source>
        <dbReference type="EMBL" id="CAB9505603.1"/>
    </source>
</evidence>
<organism evidence="2 3">
    <name type="scientific">Seminavis robusta</name>
    <dbReference type="NCBI Taxonomy" id="568900"/>
    <lineage>
        <taxon>Eukaryota</taxon>
        <taxon>Sar</taxon>
        <taxon>Stramenopiles</taxon>
        <taxon>Ochrophyta</taxon>
        <taxon>Bacillariophyta</taxon>
        <taxon>Bacillariophyceae</taxon>
        <taxon>Bacillariophycidae</taxon>
        <taxon>Naviculales</taxon>
        <taxon>Naviculaceae</taxon>
        <taxon>Seminavis</taxon>
    </lineage>
</organism>
<dbReference type="AlphaFoldDB" id="A0A9N8HCX5"/>
<accession>A0A9N8HCX5</accession>
<comment type="caution">
    <text evidence="2">The sequence shown here is derived from an EMBL/GenBank/DDBJ whole genome shotgun (WGS) entry which is preliminary data.</text>
</comment>
<evidence type="ECO:0000313" key="3">
    <source>
        <dbReference type="Proteomes" id="UP001153069"/>
    </source>
</evidence>